<evidence type="ECO:0000256" key="1">
    <source>
        <dbReference type="SAM" id="Phobius"/>
    </source>
</evidence>
<dbReference type="AlphaFoldDB" id="A0A9X2EIC7"/>
<dbReference type="Proteomes" id="UP001139028">
    <property type="component" value="Unassembled WGS sequence"/>
</dbReference>
<dbReference type="RefSeq" id="WP_252463952.1">
    <property type="nucleotide sequence ID" value="NZ_JALBWM010000001.1"/>
</dbReference>
<feature type="transmembrane region" description="Helical" evidence="1">
    <location>
        <begin position="49"/>
        <end position="74"/>
    </location>
</feature>
<keyword evidence="1" id="KW-1133">Transmembrane helix</keyword>
<organism evidence="2 3">
    <name type="scientific">Microbulbifer okhotskensis</name>
    <dbReference type="NCBI Taxonomy" id="2926617"/>
    <lineage>
        <taxon>Bacteria</taxon>
        <taxon>Pseudomonadati</taxon>
        <taxon>Pseudomonadota</taxon>
        <taxon>Gammaproteobacteria</taxon>
        <taxon>Cellvibrionales</taxon>
        <taxon>Microbulbiferaceae</taxon>
        <taxon>Microbulbifer</taxon>
    </lineage>
</organism>
<keyword evidence="3" id="KW-1185">Reference proteome</keyword>
<comment type="caution">
    <text evidence="2">The sequence shown here is derived from an EMBL/GenBank/DDBJ whole genome shotgun (WGS) entry which is preliminary data.</text>
</comment>
<protein>
    <submittedName>
        <fullName evidence="2">Uncharacterized protein</fullName>
    </submittedName>
</protein>
<accession>A0A9X2EIC7</accession>
<keyword evidence="1" id="KW-0472">Membrane</keyword>
<keyword evidence="1" id="KW-0812">Transmembrane</keyword>
<reference evidence="2" key="1">
    <citation type="journal article" date="2022" name="Arch. Microbiol.">
        <title>Microbulbifer okhotskensis sp. nov., isolated from a deep bottom sediment of the Okhotsk Sea.</title>
        <authorList>
            <person name="Romanenko L."/>
            <person name="Kurilenko V."/>
            <person name="Otstavnykh N."/>
            <person name="Velansky P."/>
            <person name="Isaeva M."/>
            <person name="Mikhailov V."/>
        </authorList>
    </citation>
    <scope>NUCLEOTIDE SEQUENCE</scope>
    <source>
        <strain evidence="2">OS29</strain>
    </source>
</reference>
<gene>
    <name evidence="2" type="ORF">MO867_00385</name>
</gene>
<evidence type="ECO:0000313" key="3">
    <source>
        <dbReference type="Proteomes" id="UP001139028"/>
    </source>
</evidence>
<evidence type="ECO:0000313" key="2">
    <source>
        <dbReference type="EMBL" id="MCO1332782.1"/>
    </source>
</evidence>
<sequence length="116" mass="12617">MDLVMMNDYPRALEITFDAVRNVGLAAALLGAAVIIIKAPTLAFNLTWLVYAEALLLAGLSVLLQLLNLVAWLWAMSRQGMGKLCLLLVGSLFVILLMHFYVAVVSNVIQGVSLFP</sequence>
<proteinExistence type="predicted"/>
<name>A0A9X2EIC7_9GAMM</name>
<feature type="transmembrane region" description="Helical" evidence="1">
    <location>
        <begin position="86"/>
        <end position="109"/>
    </location>
</feature>
<feature type="transmembrane region" description="Helical" evidence="1">
    <location>
        <begin position="20"/>
        <end position="37"/>
    </location>
</feature>
<dbReference type="EMBL" id="JALBWM010000001">
    <property type="protein sequence ID" value="MCO1332782.1"/>
    <property type="molecule type" value="Genomic_DNA"/>
</dbReference>